<dbReference type="InterPro" id="IPR006094">
    <property type="entry name" value="Oxid_FAD_bind_N"/>
</dbReference>
<dbReference type="Proteomes" id="UP000029386">
    <property type="component" value="Unassembled WGS sequence"/>
</dbReference>
<dbReference type="Gene3D" id="3.30.465.10">
    <property type="match status" value="1"/>
</dbReference>
<comment type="caution">
    <text evidence="2">The sequence shown here is derived from an EMBL/GenBank/DDBJ whole genome shotgun (WGS) entry which is preliminary data.</text>
</comment>
<dbReference type="InterPro" id="IPR016169">
    <property type="entry name" value="FAD-bd_PCMH_sub2"/>
</dbReference>
<accession>A0A087RS55</accession>
<dbReference type="Pfam" id="PF01565">
    <property type="entry name" value="FAD_binding_4"/>
    <property type="match status" value="1"/>
</dbReference>
<dbReference type="EMBL" id="JOSY01000028">
    <property type="protein sequence ID" value="KFM16309.1"/>
    <property type="molecule type" value="Genomic_DNA"/>
</dbReference>
<dbReference type="AlphaFoldDB" id="A0A087RS55"/>
<keyword evidence="3" id="KW-1185">Reference proteome</keyword>
<gene>
    <name evidence="2" type="ORF">AAA799D11_00704</name>
</gene>
<organism evidence="2 3">
    <name type="scientific">Marine Group I thaumarchaeote SCGC AAA799-D11</name>
    <dbReference type="NCBI Taxonomy" id="1502291"/>
    <lineage>
        <taxon>Archaea</taxon>
        <taxon>Nitrososphaerota</taxon>
        <taxon>Marine Group I</taxon>
    </lineage>
</organism>
<proteinExistence type="predicted"/>
<dbReference type="GO" id="GO:0050660">
    <property type="term" value="F:flavin adenine dinucleotide binding"/>
    <property type="evidence" value="ECO:0007669"/>
    <property type="project" value="InterPro"/>
</dbReference>
<feature type="non-terminal residue" evidence="2">
    <location>
        <position position="1"/>
    </location>
</feature>
<dbReference type="PATRIC" id="fig|1502291.3.peg.610"/>
<evidence type="ECO:0000259" key="1">
    <source>
        <dbReference type="Pfam" id="PF01565"/>
    </source>
</evidence>
<name>A0A087RS55_9ARCH</name>
<dbReference type="SUPFAM" id="SSF56176">
    <property type="entry name" value="FAD-binding/transporter-associated domain-like"/>
    <property type="match status" value="1"/>
</dbReference>
<feature type="domain" description="FAD linked oxidase N-terminal" evidence="1">
    <location>
        <begin position="2"/>
        <end position="54"/>
    </location>
</feature>
<evidence type="ECO:0000313" key="3">
    <source>
        <dbReference type="Proteomes" id="UP000029386"/>
    </source>
</evidence>
<evidence type="ECO:0000313" key="2">
    <source>
        <dbReference type="EMBL" id="KFM16309.1"/>
    </source>
</evidence>
<reference evidence="2 3" key="1">
    <citation type="submission" date="2014-06" db="EMBL/GenBank/DDBJ databases">
        <authorList>
            <person name="Ngugi D.K."/>
            <person name="Blom J."/>
            <person name="Alam I."/>
            <person name="Rashid M."/>
            <person name="Baalawi W."/>
            <person name="Zhang G."/>
            <person name="Hikmawan T."/>
            <person name="Guan Y."/>
            <person name="Antunes A."/>
            <person name="Siam R."/>
            <person name="El-Dorry H."/>
            <person name="Bajic V."/>
            <person name="Stingl U."/>
        </authorList>
    </citation>
    <scope>NUCLEOTIDE SEQUENCE [LARGE SCALE GENOMIC DNA]</scope>
    <source>
        <strain evidence="2">SCGC AAA799-D11</strain>
    </source>
</reference>
<sequence>GGAGTGLVGSALNYGVILDMKNFDSIKIKKNYVIVGSGAIKGKLDKALEKNKKFFHQIHQ</sequence>
<protein>
    <submittedName>
        <fullName evidence="2">FAD linked oxidase domain-containing protein</fullName>
    </submittedName>
</protein>
<dbReference type="STRING" id="1502291.AAA799D11_00704"/>
<dbReference type="InterPro" id="IPR036318">
    <property type="entry name" value="FAD-bd_PCMH-like_sf"/>
</dbReference>